<protein>
    <submittedName>
        <fullName evidence="2">Uncharacterized protein</fullName>
    </submittedName>
</protein>
<feature type="compositionally biased region" description="Polar residues" evidence="1">
    <location>
        <begin position="1"/>
        <end position="14"/>
    </location>
</feature>
<organism evidence="2 3">
    <name type="scientific">Rosa chinensis</name>
    <name type="common">China rose</name>
    <dbReference type="NCBI Taxonomy" id="74649"/>
    <lineage>
        <taxon>Eukaryota</taxon>
        <taxon>Viridiplantae</taxon>
        <taxon>Streptophyta</taxon>
        <taxon>Embryophyta</taxon>
        <taxon>Tracheophyta</taxon>
        <taxon>Spermatophyta</taxon>
        <taxon>Magnoliopsida</taxon>
        <taxon>eudicotyledons</taxon>
        <taxon>Gunneridae</taxon>
        <taxon>Pentapetalae</taxon>
        <taxon>rosids</taxon>
        <taxon>fabids</taxon>
        <taxon>Rosales</taxon>
        <taxon>Rosaceae</taxon>
        <taxon>Rosoideae</taxon>
        <taxon>Rosoideae incertae sedis</taxon>
        <taxon>Rosa</taxon>
    </lineage>
</organism>
<proteinExistence type="predicted"/>
<gene>
    <name evidence="2" type="ORF">RchiOBHm_Chr5g0027871</name>
</gene>
<evidence type="ECO:0000256" key="1">
    <source>
        <dbReference type="SAM" id="MobiDB-lite"/>
    </source>
</evidence>
<dbReference type="EMBL" id="PDCK01000043">
    <property type="protein sequence ID" value="PRQ30741.1"/>
    <property type="molecule type" value="Genomic_DNA"/>
</dbReference>
<dbReference type="Gramene" id="PRQ30741">
    <property type="protein sequence ID" value="PRQ30741"/>
    <property type="gene ID" value="RchiOBHm_Chr5g0027871"/>
</dbReference>
<feature type="region of interest" description="Disordered" evidence="1">
    <location>
        <begin position="1"/>
        <end position="28"/>
    </location>
</feature>
<dbReference type="Proteomes" id="UP000238479">
    <property type="component" value="Chromosome 5"/>
</dbReference>
<dbReference type="AlphaFoldDB" id="A0A2P6Q985"/>
<keyword evidence="3" id="KW-1185">Reference proteome</keyword>
<accession>A0A2P6Q985</accession>
<evidence type="ECO:0000313" key="2">
    <source>
        <dbReference type="EMBL" id="PRQ30741.1"/>
    </source>
</evidence>
<reference evidence="2 3" key="1">
    <citation type="journal article" date="2018" name="Nat. Genet.">
        <title>The Rosa genome provides new insights in the design of modern roses.</title>
        <authorList>
            <person name="Bendahmane M."/>
        </authorList>
    </citation>
    <scope>NUCLEOTIDE SEQUENCE [LARGE SCALE GENOMIC DNA]</scope>
    <source>
        <strain evidence="3">cv. Old Blush</strain>
    </source>
</reference>
<evidence type="ECO:0000313" key="3">
    <source>
        <dbReference type="Proteomes" id="UP000238479"/>
    </source>
</evidence>
<comment type="caution">
    <text evidence="2">The sequence shown here is derived from an EMBL/GenBank/DDBJ whole genome shotgun (WGS) entry which is preliminary data.</text>
</comment>
<name>A0A2P6Q985_ROSCH</name>
<sequence length="88" mass="10003">MRITSKSRNTGDEFSSSDTSSSGNQTRINRDSLIDKCIPSFPNFPEEESNLGEKILFNCFVALHHENNIFKPYIKSTDGLQIDLVMQF</sequence>